<evidence type="ECO:0000313" key="2">
    <source>
        <dbReference type="EMBL" id="GLB33126.1"/>
    </source>
</evidence>
<dbReference type="AlphaFoldDB" id="A0A9P3PCA5"/>
<organism evidence="2 3">
    <name type="scientific">Lyophyllum shimeji</name>
    <name type="common">Hon-shimeji</name>
    <name type="synonym">Tricholoma shimeji</name>
    <dbReference type="NCBI Taxonomy" id="47721"/>
    <lineage>
        <taxon>Eukaryota</taxon>
        <taxon>Fungi</taxon>
        <taxon>Dikarya</taxon>
        <taxon>Basidiomycota</taxon>
        <taxon>Agaricomycotina</taxon>
        <taxon>Agaricomycetes</taxon>
        <taxon>Agaricomycetidae</taxon>
        <taxon>Agaricales</taxon>
        <taxon>Tricholomatineae</taxon>
        <taxon>Lyophyllaceae</taxon>
        <taxon>Lyophyllum</taxon>
    </lineage>
</organism>
<proteinExistence type="predicted"/>
<evidence type="ECO:0000313" key="3">
    <source>
        <dbReference type="Proteomes" id="UP001063166"/>
    </source>
</evidence>
<feature type="region of interest" description="Disordered" evidence="1">
    <location>
        <begin position="1"/>
        <end position="23"/>
    </location>
</feature>
<feature type="compositionally biased region" description="Basic and acidic residues" evidence="1">
    <location>
        <begin position="1"/>
        <end position="12"/>
    </location>
</feature>
<dbReference type="Proteomes" id="UP001063166">
    <property type="component" value="Unassembled WGS sequence"/>
</dbReference>
<dbReference type="EMBL" id="BRPK01000001">
    <property type="protein sequence ID" value="GLB33126.1"/>
    <property type="molecule type" value="Genomic_DNA"/>
</dbReference>
<protein>
    <submittedName>
        <fullName evidence="2">Uncharacterized protein</fullName>
    </submittedName>
</protein>
<name>A0A9P3PCA5_LYOSH</name>
<comment type="caution">
    <text evidence="2">The sequence shown here is derived from an EMBL/GenBank/DDBJ whole genome shotgun (WGS) entry which is preliminary data.</text>
</comment>
<keyword evidence="3" id="KW-1185">Reference proteome</keyword>
<sequence length="69" mass="7668">MLSAERLVDKAEPTALNPGTARIMNPESRIPQWMGEALHRASLVTSLHHDPTETALWIVFALFAHMTTS</sequence>
<reference evidence="2" key="1">
    <citation type="submission" date="2022-07" db="EMBL/GenBank/DDBJ databases">
        <title>The genome of Lyophyllum shimeji provides insight into the initial evolution of ectomycorrhizal fungal genome.</title>
        <authorList>
            <person name="Kobayashi Y."/>
            <person name="Shibata T."/>
            <person name="Hirakawa H."/>
            <person name="Shigenobu S."/>
            <person name="Nishiyama T."/>
            <person name="Yamada A."/>
            <person name="Hasebe M."/>
            <person name="Kawaguchi M."/>
        </authorList>
    </citation>
    <scope>NUCLEOTIDE SEQUENCE</scope>
    <source>
        <strain evidence="2">AT787</strain>
    </source>
</reference>
<accession>A0A9P3PCA5</accession>
<evidence type="ECO:0000256" key="1">
    <source>
        <dbReference type="SAM" id="MobiDB-lite"/>
    </source>
</evidence>
<gene>
    <name evidence="2" type="ORF">LshimejAT787_0100110</name>
</gene>